<keyword evidence="9" id="KW-0460">Magnesium</keyword>
<dbReference type="PROSITE" id="PS00154">
    <property type="entry name" value="ATPASE_E1_E2"/>
    <property type="match status" value="1"/>
</dbReference>
<evidence type="ECO:0000313" key="16">
    <source>
        <dbReference type="EMBL" id="STO08227.1"/>
    </source>
</evidence>
<feature type="domain" description="Cation-transporting P-type ATPase N-terminal" evidence="15">
    <location>
        <begin position="7"/>
        <end position="81"/>
    </location>
</feature>
<dbReference type="Gene3D" id="3.40.1110.10">
    <property type="entry name" value="Calcium-transporting ATPase, cytoplasmic domain N"/>
    <property type="match status" value="1"/>
</dbReference>
<dbReference type="InterPro" id="IPR023298">
    <property type="entry name" value="ATPase_P-typ_TM_dom_sf"/>
</dbReference>
<dbReference type="PRINTS" id="PR00120">
    <property type="entry name" value="HATPASE"/>
</dbReference>
<dbReference type="SUPFAM" id="SSF81665">
    <property type="entry name" value="Calcium ATPase, transmembrane domain M"/>
    <property type="match status" value="1"/>
</dbReference>
<protein>
    <submittedName>
        <fullName evidence="16">Probable cation-transporting ATPase F</fullName>
        <ecNumber evidence="16">3.6.3.-</ecNumber>
    </submittedName>
</protein>
<dbReference type="CDD" id="cd02080">
    <property type="entry name" value="P-type_ATPase_cation"/>
    <property type="match status" value="1"/>
</dbReference>
<dbReference type="GO" id="GO:0016887">
    <property type="term" value="F:ATP hydrolysis activity"/>
    <property type="evidence" value="ECO:0007669"/>
    <property type="project" value="InterPro"/>
</dbReference>
<keyword evidence="16" id="KW-0378">Hydrolase</keyword>
<evidence type="ECO:0000256" key="3">
    <source>
        <dbReference type="ARBA" id="ARBA00022448"/>
    </source>
</evidence>
<evidence type="ECO:0000256" key="1">
    <source>
        <dbReference type="ARBA" id="ARBA00004651"/>
    </source>
</evidence>
<dbReference type="FunFam" id="3.40.50.1000:FF:000028">
    <property type="entry name" value="Calcium-transporting P-type ATPase, putative"/>
    <property type="match status" value="1"/>
</dbReference>
<dbReference type="PANTHER" id="PTHR43294:SF21">
    <property type="entry name" value="CATION TRANSPORTING ATPASE"/>
    <property type="match status" value="1"/>
</dbReference>
<feature type="transmembrane region" description="Helical" evidence="14">
    <location>
        <begin position="753"/>
        <end position="775"/>
    </location>
</feature>
<keyword evidence="3" id="KW-0813">Transport</keyword>
<feature type="transmembrane region" description="Helical" evidence="14">
    <location>
        <begin position="711"/>
        <end position="732"/>
    </location>
</feature>
<dbReference type="GO" id="GO:1990573">
    <property type="term" value="P:potassium ion import across plasma membrane"/>
    <property type="evidence" value="ECO:0007669"/>
    <property type="project" value="TreeGrafter"/>
</dbReference>
<comment type="subcellular location">
    <subcellularLocation>
        <location evidence="1">Cell membrane</location>
        <topology evidence="1">Multi-pass membrane protein</topology>
    </subcellularLocation>
</comment>
<dbReference type="InterPro" id="IPR018303">
    <property type="entry name" value="ATPase_P-typ_P_site"/>
</dbReference>
<dbReference type="InterPro" id="IPR008250">
    <property type="entry name" value="ATPase_P-typ_transduc_dom_A_sf"/>
</dbReference>
<dbReference type="GO" id="GO:1902600">
    <property type="term" value="P:proton transmembrane transport"/>
    <property type="evidence" value="ECO:0007669"/>
    <property type="project" value="TreeGrafter"/>
</dbReference>
<evidence type="ECO:0000313" key="17">
    <source>
        <dbReference type="Proteomes" id="UP000254060"/>
    </source>
</evidence>
<dbReference type="InterPro" id="IPR023214">
    <property type="entry name" value="HAD_sf"/>
</dbReference>
<dbReference type="GO" id="GO:0036376">
    <property type="term" value="P:sodium ion export across plasma membrane"/>
    <property type="evidence" value="ECO:0007669"/>
    <property type="project" value="TreeGrafter"/>
</dbReference>
<dbReference type="Gene3D" id="2.70.150.10">
    <property type="entry name" value="Calcium-transporting ATPase, cytoplasmic transduction domain A"/>
    <property type="match status" value="1"/>
</dbReference>
<proteinExistence type="inferred from homology"/>
<dbReference type="OrthoDB" id="9813266at2"/>
<name>A0A377FTT3_9BACL</name>
<dbReference type="InterPro" id="IPR023299">
    <property type="entry name" value="ATPase_P-typ_cyto_dom_N"/>
</dbReference>
<dbReference type="NCBIfam" id="TIGR01494">
    <property type="entry name" value="ATPase_P-type"/>
    <property type="match status" value="3"/>
</dbReference>
<evidence type="ECO:0000256" key="2">
    <source>
        <dbReference type="ARBA" id="ARBA00005675"/>
    </source>
</evidence>
<feature type="transmembrane region" description="Helical" evidence="14">
    <location>
        <begin position="821"/>
        <end position="841"/>
    </location>
</feature>
<evidence type="ECO:0000256" key="12">
    <source>
        <dbReference type="ARBA" id="ARBA00023065"/>
    </source>
</evidence>
<dbReference type="Pfam" id="PF00689">
    <property type="entry name" value="Cation_ATPase_C"/>
    <property type="match status" value="1"/>
</dbReference>
<keyword evidence="7" id="KW-0547">Nucleotide-binding</keyword>
<keyword evidence="13 14" id="KW-0472">Membrane</keyword>
<keyword evidence="10" id="KW-1278">Translocase</keyword>
<dbReference type="Proteomes" id="UP000254060">
    <property type="component" value="Unassembled WGS sequence"/>
</dbReference>
<dbReference type="GO" id="GO:0030007">
    <property type="term" value="P:intracellular potassium ion homeostasis"/>
    <property type="evidence" value="ECO:0007669"/>
    <property type="project" value="TreeGrafter"/>
</dbReference>
<dbReference type="FunFam" id="2.70.150.10:FF:000160">
    <property type="entry name" value="Sarcoplasmic/endoplasmic reticulum calcium ATPase 1"/>
    <property type="match status" value="1"/>
</dbReference>
<keyword evidence="11 14" id="KW-1133">Transmembrane helix</keyword>
<evidence type="ECO:0000256" key="7">
    <source>
        <dbReference type="ARBA" id="ARBA00022741"/>
    </source>
</evidence>
<dbReference type="Pfam" id="PF13246">
    <property type="entry name" value="Cation_ATPase"/>
    <property type="match status" value="1"/>
</dbReference>
<feature type="transmembrane region" description="Helical" evidence="14">
    <location>
        <begin position="64"/>
        <end position="80"/>
    </location>
</feature>
<dbReference type="Pfam" id="PF00122">
    <property type="entry name" value="E1-E2_ATPase"/>
    <property type="match status" value="1"/>
</dbReference>
<dbReference type="GO" id="GO:0006883">
    <property type="term" value="P:intracellular sodium ion homeostasis"/>
    <property type="evidence" value="ECO:0007669"/>
    <property type="project" value="TreeGrafter"/>
</dbReference>
<dbReference type="InterPro" id="IPR006068">
    <property type="entry name" value="ATPase_P-typ_cation-transptr_C"/>
</dbReference>
<dbReference type="InterPro" id="IPR004014">
    <property type="entry name" value="ATPase_P-typ_cation-transptr_N"/>
</dbReference>
<evidence type="ECO:0000256" key="6">
    <source>
        <dbReference type="ARBA" id="ARBA00022692"/>
    </source>
</evidence>
<dbReference type="PRINTS" id="PR00119">
    <property type="entry name" value="CATATPASE"/>
</dbReference>
<keyword evidence="5" id="KW-0597">Phosphoprotein</keyword>
<dbReference type="SUPFAM" id="SSF81660">
    <property type="entry name" value="Metal cation-transporting ATPase, ATP-binding domain N"/>
    <property type="match status" value="1"/>
</dbReference>
<dbReference type="STRING" id="1397694.GCA_000702585_02094"/>
<dbReference type="GO" id="GO:0005391">
    <property type="term" value="F:P-type sodium:potassium-exchanging transporter activity"/>
    <property type="evidence" value="ECO:0007669"/>
    <property type="project" value="TreeGrafter"/>
</dbReference>
<dbReference type="InterPro" id="IPR001757">
    <property type="entry name" value="P_typ_ATPase"/>
</dbReference>
<dbReference type="Gene3D" id="1.20.1110.10">
    <property type="entry name" value="Calcium-transporting ATPase, transmembrane domain"/>
    <property type="match status" value="1"/>
</dbReference>
<accession>A0A377FTT3</accession>
<dbReference type="SFLD" id="SFLDS00003">
    <property type="entry name" value="Haloacid_Dehalogenase"/>
    <property type="match status" value="1"/>
</dbReference>
<dbReference type="GO" id="GO:0005886">
    <property type="term" value="C:plasma membrane"/>
    <property type="evidence" value="ECO:0007669"/>
    <property type="project" value="UniProtKB-SubCell"/>
</dbReference>
<dbReference type="RefSeq" id="WP_029335149.1">
    <property type="nucleotide sequence ID" value="NZ_UGGP01000001.1"/>
</dbReference>
<evidence type="ECO:0000256" key="5">
    <source>
        <dbReference type="ARBA" id="ARBA00022553"/>
    </source>
</evidence>
<gene>
    <name evidence="16" type="primary">ctpF_2</name>
    <name evidence="16" type="ORF">NCTC13163_01597</name>
</gene>
<dbReference type="AlphaFoldDB" id="A0A377FTT3"/>
<feature type="transmembrane region" description="Helical" evidence="14">
    <location>
        <begin position="86"/>
        <end position="102"/>
    </location>
</feature>
<evidence type="ECO:0000256" key="11">
    <source>
        <dbReference type="ARBA" id="ARBA00022989"/>
    </source>
</evidence>
<dbReference type="EC" id="3.6.3.-" evidence="16"/>
<dbReference type="SFLD" id="SFLDG00002">
    <property type="entry name" value="C1.7:_P-type_atpase_like"/>
    <property type="match status" value="1"/>
</dbReference>
<keyword evidence="12" id="KW-0406">Ion transport</keyword>
<dbReference type="GO" id="GO:0005524">
    <property type="term" value="F:ATP binding"/>
    <property type="evidence" value="ECO:0007669"/>
    <property type="project" value="UniProtKB-KW"/>
</dbReference>
<evidence type="ECO:0000256" key="8">
    <source>
        <dbReference type="ARBA" id="ARBA00022840"/>
    </source>
</evidence>
<feature type="transmembrane region" description="Helical" evidence="14">
    <location>
        <begin position="279"/>
        <end position="301"/>
    </location>
</feature>
<dbReference type="Gene3D" id="3.40.50.1000">
    <property type="entry name" value="HAD superfamily/HAD-like"/>
    <property type="match status" value="1"/>
</dbReference>
<dbReference type="EMBL" id="UGGP01000001">
    <property type="protein sequence ID" value="STO08227.1"/>
    <property type="molecule type" value="Genomic_DNA"/>
</dbReference>
<evidence type="ECO:0000256" key="9">
    <source>
        <dbReference type="ARBA" id="ARBA00022842"/>
    </source>
</evidence>
<feature type="transmembrane region" description="Helical" evidence="14">
    <location>
        <begin position="781"/>
        <end position="801"/>
    </location>
</feature>
<dbReference type="InterPro" id="IPR050510">
    <property type="entry name" value="Cation_transp_ATPase_P-type"/>
</dbReference>
<dbReference type="PANTHER" id="PTHR43294">
    <property type="entry name" value="SODIUM/POTASSIUM-TRANSPORTING ATPASE SUBUNIT ALPHA"/>
    <property type="match status" value="1"/>
</dbReference>
<keyword evidence="4" id="KW-1003">Cell membrane</keyword>
<comment type="similarity">
    <text evidence="2">Belongs to the cation transport ATPase (P-type) (TC 3.A.3) family. Type IIA subfamily.</text>
</comment>
<dbReference type="SFLD" id="SFLDF00027">
    <property type="entry name" value="p-type_atpase"/>
    <property type="match status" value="1"/>
</dbReference>
<evidence type="ECO:0000259" key="15">
    <source>
        <dbReference type="SMART" id="SM00831"/>
    </source>
</evidence>
<feature type="transmembrane region" description="Helical" evidence="14">
    <location>
        <begin position="245"/>
        <end position="267"/>
    </location>
</feature>
<evidence type="ECO:0000256" key="10">
    <source>
        <dbReference type="ARBA" id="ARBA00022967"/>
    </source>
</evidence>
<dbReference type="Pfam" id="PF00690">
    <property type="entry name" value="Cation_ATPase_N"/>
    <property type="match status" value="1"/>
</dbReference>
<sequence length="887" mass="97214">MEIENQKWHALEPDTVREHLETDVDHGLSKEEVSSRQEKYGKNVLPEKEKTPEIIKFLRQFNDVLVYVLLGAAVVTGFLGEYIDTIVILLVVTIIAVVGYLQENKAEQALEGIKKLLETKASVVRDGKQVQVDSSELVVGDVMVLAAGDKVPADARVIQAEKFKVEESALTGEATTVEKKIQVVAEDAVLGDRKNMIYSGTSVATGSAKALVTSIGEGTELGQINASIAEVETVKTPLIRQTTKFGQTVSIAILVISIAIYAFGYFFRDYDPIELMLTTIGLAVAAIPEGLPAVISIILALGVRNMAEKKAIVRSLPSVETLGAVSVICTDKTGTLTKNEMTVKQVVTANHDIEVSGSGYAPDGDLEINGQPFDLDDDPSMVDLLTVGKTCNDAQLYQEEGKWVVNGDPTEACLLTLAEKAEQPIERLKVISKIPFDSEYKYMATLVDYKDERMIFIKGAPDRLFDMAENGDFDRAYWDEKRKEIADRGQRVLGGGFKRVDRSKETVDHEDVEDGITFLGLYGIVDPPRPEAIEAVAACRDAGIRIKMITGDHKDTAVAIARELGMEVEGALEGKELTNMSDEEIKEASVHNDVFARTSPNDKLRLVKGLQQNGLITSMTGDGVNDAPALKRADIGVAMGIKGTEVAKEASQMVLVDDNFKTVYNAVREGRRVYDNLKKTILFLLPTNGGQALLVAMSILLGAAAPLSPVQILWVNMVVAITLSLAIAFEPLEESTMKRPPRPANVPLLSKYYVFRIIFVSILIGGGSLAINYLLADYDFSTAKLQTITLNTIVMAQLFHLYNCRTELAPAFNRHFFDNKIAFLVSGLLIALQLFITYVPFMHTLFGTAALDLGDWLFPVVFGFIVFVIVEIEKAISRRVIGDKNIH</sequence>
<dbReference type="InterPro" id="IPR036412">
    <property type="entry name" value="HAD-like_sf"/>
</dbReference>
<reference evidence="16 17" key="1">
    <citation type="submission" date="2018-06" db="EMBL/GenBank/DDBJ databases">
        <authorList>
            <consortium name="Pathogen Informatics"/>
            <person name="Doyle S."/>
        </authorList>
    </citation>
    <scope>NUCLEOTIDE SEQUENCE [LARGE SCALE GENOMIC DNA]</scope>
    <source>
        <strain evidence="16 17">NCTC13163</strain>
    </source>
</reference>
<feature type="transmembrane region" description="Helical" evidence="14">
    <location>
        <begin position="681"/>
        <end position="705"/>
    </location>
</feature>
<dbReference type="SUPFAM" id="SSF81653">
    <property type="entry name" value="Calcium ATPase, transduction domain A"/>
    <property type="match status" value="1"/>
</dbReference>
<evidence type="ECO:0000256" key="4">
    <source>
        <dbReference type="ARBA" id="ARBA00022475"/>
    </source>
</evidence>
<dbReference type="InterPro" id="IPR044492">
    <property type="entry name" value="P_typ_ATPase_HD_dom"/>
</dbReference>
<keyword evidence="8" id="KW-0067">ATP-binding</keyword>
<dbReference type="InterPro" id="IPR059000">
    <property type="entry name" value="ATPase_P-type_domA"/>
</dbReference>
<keyword evidence="6 14" id="KW-0812">Transmembrane</keyword>
<evidence type="ECO:0000256" key="14">
    <source>
        <dbReference type="SAM" id="Phobius"/>
    </source>
</evidence>
<feature type="transmembrane region" description="Helical" evidence="14">
    <location>
        <begin position="853"/>
        <end position="870"/>
    </location>
</feature>
<dbReference type="SUPFAM" id="SSF56784">
    <property type="entry name" value="HAD-like"/>
    <property type="match status" value="1"/>
</dbReference>
<evidence type="ECO:0000256" key="13">
    <source>
        <dbReference type="ARBA" id="ARBA00023136"/>
    </source>
</evidence>
<dbReference type="SMART" id="SM00831">
    <property type="entry name" value="Cation_ATPase_N"/>
    <property type="match status" value="1"/>
</dbReference>
<organism evidence="16 17">
    <name type="scientific">Exiguobacterium aurantiacum</name>
    <dbReference type="NCBI Taxonomy" id="33987"/>
    <lineage>
        <taxon>Bacteria</taxon>
        <taxon>Bacillati</taxon>
        <taxon>Bacillota</taxon>
        <taxon>Bacilli</taxon>
        <taxon>Bacillales</taxon>
        <taxon>Bacillales Family XII. Incertae Sedis</taxon>
        <taxon>Exiguobacterium</taxon>
    </lineage>
</organism>